<organism evidence="1 2">
    <name type="scientific">Biomphalaria pfeifferi</name>
    <name type="common">Bloodfluke planorb</name>
    <name type="synonym">Freshwater snail</name>
    <dbReference type="NCBI Taxonomy" id="112525"/>
    <lineage>
        <taxon>Eukaryota</taxon>
        <taxon>Metazoa</taxon>
        <taxon>Spiralia</taxon>
        <taxon>Lophotrochozoa</taxon>
        <taxon>Mollusca</taxon>
        <taxon>Gastropoda</taxon>
        <taxon>Heterobranchia</taxon>
        <taxon>Euthyneura</taxon>
        <taxon>Panpulmonata</taxon>
        <taxon>Hygrophila</taxon>
        <taxon>Lymnaeoidea</taxon>
        <taxon>Planorbidae</taxon>
        <taxon>Biomphalaria</taxon>
    </lineage>
</organism>
<sequence length="267" mass="31135">MKEEECSVLKSTCENPQFPNWMWRYNRNKRLSRFEPWFTRVERWPPQYRNMGLHDHFRFHPVGPDEELRPFLHLGVNYAHNLVLNRCAGSGNESLGFTPGPAPPRLVVYDVQNPYPRDDLYKVNEINNISPGMSLLDYSYLPTPENDNSREPIDPRRYLELTLGQKRDLPGTFPHFNAAGHQRLTQECKTNQSSGHLDPLEIWTQKYVRREQEHAAARALGKRKLLAPLLLQDCNFENKPAANYENMRPPVHKAGINNCVESVRKIY</sequence>
<gene>
    <name evidence="1" type="ORF">Bpfe_010268</name>
</gene>
<proteinExistence type="predicted"/>
<reference evidence="1" key="2">
    <citation type="submission" date="2023-04" db="EMBL/GenBank/DDBJ databases">
        <authorList>
            <person name="Bu L."/>
            <person name="Lu L."/>
            <person name="Laidemitt M.R."/>
            <person name="Zhang S.M."/>
            <person name="Mutuku M."/>
            <person name="Mkoji G."/>
            <person name="Steinauer M."/>
            <person name="Loker E.S."/>
        </authorList>
    </citation>
    <scope>NUCLEOTIDE SEQUENCE</scope>
    <source>
        <strain evidence="1">KasaAsao</strain>
        <tissue evidence="1">Whole Snail</tissue>
    </source>
</reference>
<keyword evidence="2" id="KW-1185">Reference proteome</keyword>
<dbReference type="AlphaFoldDB" id="A0AAD8BTB6"/>
<dbReference type="EMBL" id="JASAOG010000036">
    <property type="protein sequence ID" value="KAK0060434.1"/>
    <property type="molecule type" value="Genomic_DNA"/>
</dbReference>
<name>A0AAD8BTB6_BIOPF</name>
<evidence type="ECO:0000313" key="2">
    <source>
        <dbReference type="Proteomes" id="UP001233172"/>
    </source>
</evidence>
<dbReference type="Proteomes" id="UP001233172">
    <property type="component" value="Unassembled WGS sequence"/>
</dbReference>
<evidence type="ECO:0000313" key="1">
    <source>
        <dbReference type="EMBL" id="KAK0060434.1"/>
    </source>
</evidence>
<accession>A0AAD8BTB6</accession>
<comment type="caution">
    <text evidence="1">The sequence shown here is derived from an EMBL/GenBank/DDBJ whole genome shotgun (WGS) entry which is preliminary data.</text>
</comment>
<reference evidence="1" key="1">
    <citation type="journal article" date="2023" name="PLoS Negl. Trop. Dis.">
        <title>A genome sequence for Biomphalaria pfeifferi, the major vector snail for the human-infecting parasite Schistosoma mansoni.</title>
        <authorList>
            <person name="Bu L."/>
            <person name="Lu L."/>
            <person name="Laidemitt M.R."/>
            <person name="Zhang S.M."/>
            <person name="Mutuku M."/>
            <person name="Mkoji G."/>
            <person name="Steinauer M."/>
            <person name="Loker E.S."/>
        </authorList>
    </citation>
    <scope>NUCLEOTIDE SEQUENCE</scope>
    <source>
        <strain evidence="1">KasaAsao</strain>
    </source>
</reference>
<protein>
    <submittedName>
        <fullName evidence="1">Uncharacterized protein</fullName>
    </submittedName>
</protein>